<evidence type="ECO:0000256" key="1">
    <source>
        <dbReference type="SAM" id="Coils"/>
    </source>
</evidence>
<gene>
    <name evidence="3" type="ORF">G6F64_008821</name>
</gene>
<evidence type="ECO:0000256" key="2">
    <source>
        <dbReference type="SAM" id="MobiDB-lite"/>
    </source>
</evidence>
<reference evidence="3" key="1">
    <citation type="journal article" date="2020" name="Microb. Genom.">
        <title>Genetic diversity of clinical and environmental Mucorales isolates obtained from an investigation of mucormycosis cases among solid organ transplant recipients.</title>
        <authorList>
            <person name="Nguyen M.H."/>
            <person name="Kaul D."/>
            <person name="Muto C."/>
            <person name="Cheng S.J."/>
            <person name="Richter R.A."/>
            <person name="Bruno V.M."/>
            <person name="Liu G."/>
            <person name="Beyhan S."/>
            <person name="Sundermann A.J."/>
            <person name="Mounaud S."/>
            <person name="Pasculle A.W."/>
            <person name="Nierman W.C."/>
            <person name="Driscoll E."/>
            <person name="Cumbie R."/>
            <person name="Clancy C.J."/>
            <person name="Dupont C.L."/>
        </authorList>
    </citation>
    <scope>NUCLEOTIDE SEQUENCE</scope>
    <source>
        <strain evidence="3">GL11</strain>
    </source>
</reference>
<comment type="caution">
    <text evidence="3">The sequence shown here is derived from an EMBL/GenBank/DDBJ whole genome shotgun (WGS) entry which is preliminary data.</text>
</comment>
<feature type="compositionally biased region" description="Polar residues" evidence="2">
    <location>
        <begin position="548"/>
        <end position="564"/>
    </location>
</feature>
<dbReference type="EMBL" id="JAANQT010001509">
    <property type="protein sequence ID" value="KAG1304888.1"/>
    <property type="molecule type" value="Genomic_DNA"/>
</dbReference>
<organism evidence="3 4">
    <name type="scientific">Rhizopus oryzae</name>
    <name type="common">Mucormycosis agent</name>
    <name type="synonym">Rhizopus arrhizus var. delemar</name>
    <dbReference type="NCBI Taxonomy" id="64495"/>
    <lineage>
        <taxon>Eukaryota</taxon>
        <taxon>Fungi</taxon>
        <taxon>Fungi incertae sedis</taxon>
        <taxon>Mucoromycota</taxon>
        <taxon>Mucoromycotina</taxon>
        <taxon>Mucoromycetes</taxon>
        <taxon>Mucorales</taxon>
        <taxon>Mucorineae</taxon>
        <taxon>Rhizopodaceae</taxon>
        <taxon>Rhizopus</taxon>
    </lineage>
</organism>
<feature type="compositionally biased region" description="Basic and acidic residues" evidence="2">
    <location>
        <begin position="603"/>
        <end position="614"/>
    </location>
</feature>
<dbReference type="OrthoDB" id="2238444at2759"/>
<name>A0A9P7BP93_RHIOR</name>
<feature type="coiled-coil region" evidence="1">
    <location>
        <begin position="408"/>
        <end position="457"/>
    </location>
</feature>
<feature type="compositionally biased region" description="Basic and acidic residues" evidence="2">
    <location>
        <begin position="624"/>
        <end position="635"/>
    </location>
</feature>
<accession>A0A9P7BP93</accession>
<protein>
    <submittedName>
        <fullName evidence="3">Uncharacterized protein</fullName>
    </submittedName>
</protein>
<sequence>MPHKEMIPSTMIDDKLKQKLSSWKDKIFQPTTGKRKGFDLDTLLTPPQHPFLSPNLSNLSLNKTKKKDMGLASKPTDPSNMMKKIKEEVYDDSNAMEKALNLKKVIKKPYKTNSQESHAIVVKSKKLPSHELSEALFKKKALEIRELPKLEFDNTIELLADSCRRKATEKEKAYMKVCEEVEELKRRLKEEQYRLEGCERKGQITENLIQASLIRYNQIQSKLEKVTVRMDTFKCIFNSLEELLKQIEEARNIQETSNEKLREACLLNIERDRARTKKMNELRQRLQQLAEKNSLWVNQGLQNMTTSRLVIQQQVSSLNSLMNEHRQQLTNVKDSLQDQKLTFHDMVANANGVSQVLQAHTSSLSNKSTLVQHIKSAVNVQQSSLKKILESIRDIETMAGDFNDNVAVDEISKDDKELIKRLQEYNEKTSEDLLQERNRYQIEREEWSREQKRLINQISVLNYKDRLYKQKFESDVHHSRQALETHDHDVITKHTAMAQQENEGPKRTTVTRRMRKQMNERNMNVIYYSFMFQPVNPNSDDTRRRHPLSQNVSASKKTVGNANPSRGRARGAKAPVMNVTREMMDELALEDQEKPLQKKRRKLNEPEQASEKKIPQNISVSIPESEKNTHLWNKE</sequence>
<dbReference type="Proteomes" id="UP000716291">
    <property type="component" value="Unassembled WGS sequence"/>
</dbReference>
<proteinExistence type="predicted"/>
<keyword evidence="4" id="KW-1185">Reference proteome</keyword>
<evidence type="ECO:0000313" key="3">
    <source>
        <dbReference type="EMBL" id="KAG1304888.1"/>
    </source>
</evidence>
<feature type="region of interest" description="Disordered" evidence="2">
    <location>
        <begin position="586"/>
        <end position="635"/>
    </location>
</feature>
<dbReference type="AlphaFoldDB" id="A0A9P7BP93"/>
<feature type="coiled-coil region" evidence="1">
    <location>
        <begin position="237"/>
        <end position="342"/>
    </location>
</feature>
<feature type="region of interest" description="Disordered" evidence="2">
    <location>
        <begin position="537"/>
        <end position="572"/>
    </location>
</feature>
<evidence type="ECO:0000313" key="4">
    <source>
        <dbReference type="Proteomes" id="UP000716291"/>
    </source>
</evidence>
<keyword evidence="1" id="KW-0175">Coiled coil</keyword>
<feature type="coiled-coil region" evidence="1">
    <location>
        <begin position="167"/>
        <end position="201"/>
    </location>
</feature>